<dbReference type="AlphaFoldDB" id="A0A6B3NJN8"/>
<dbReference type="Proteomes" id="UP000480410">
    <property type="component" value="Unassembled WGS sequence"/>
</dbReference>
<keyword evidence="4" id="KW-1185">Reference proteome</keyword>
<accession>A0A6M0CTT4</accession>
<organism evidence="2 4">
    <name type="scientific">Pseudomonas brassicae</name>
    <dbReference type="NCBI Taxonomy" id="2708063"/>
    <lineage>
        <taxon>Bacteria</taxon>
        <taxon>Pseudomonadati</taxon>
        <taxon>Pseudomonadota</taxon>
        <taxon>Gammaproteobacteria</taxon>
        <taxon>Pseudomonadales</taxon>
        <taxon>Pseudomonadaceae</taxon>
        <taxon>Pseudomonas</taxon>
    </lineage>
</organism>
<dbReference type="EMBL" id="JAAHBV010000134">
    <property type="protein sequence ID" value="NER59853.1"/>
    <property type="molecule type" value="Genomic_DNA"/>
</dbReference>
<evidence type="ECO:0000313" key="4">
    <source>
        <dbReference type="Proteomes" id="UP000482634"/>
    </source>
</evidence>
<reference evidence="3 4" key="1">
    <citation type="submission" date="2020-02" db="EMBL/GenBank/DDBJ databases">
        <title>Broccoli isolated Pseudomonas sp.</title>
        <authorList>
            <person name="Fujikawa T."/>
            <person name="Sawada H."/>
        </authorList>
    </citation>
    <scope>NUCLEOTIDE SEQUENCE [LARGE SCALE GENOMIC DNA]</scope>
    <source>
        <strain evidence="2 4">MAFF212427</strain>
        <strain evidence="1 3">MAFF212428</strain>
    </source>
</reference>
<comment type="caution">
    <text evidence="2">The sequence shown here is derived from an EMBL/GenBank/DDBJ whole genome shotgun (WGS) entry which is preliminary data.</text>
</comment>
<protein>
    <submittedName>
        <fullName evidence="2">Uncharacterized protein</fullName>
    </submittedName>
</protein>
<dbReference type="Proteomes" id="UP000482634">
    <property type="component" value="Unassembled WGS sequence"/>
</dbReference>
<evidence type="ECO:0000313" key="1">
    <source>
        <dbReference type="EMBL" id="NER59853.1"/>
    </source>
</evidence>
<dbReference type="RefSeq" id="WP_163942201.1">
    <property type="nucleotide sequence ID" value="NZ_JAAHBU010000058.1"/>
</dbReference>
<name>A0A6B3NJN8_9PSED</name>
<proteinExistence type="predicted"/>
<dbReference type="EMBL" id="JAAHBU010000058">
    <property type="protein sequence ID" value="NER63455.1"/>
    <property type="molecule type" value="Genomic_DNA"/>
</dbReference>
<evidence type="ECO:0000313" key="3">
    <source>
        <dbReference type="Proteomes" id="UP000480410"/>
    </source>
</evidence>
<evidence type="ECO:0000313" key="2">
    <source>
        <dbReference type="EMBL" id="NER63455.1"/>
    </source>
</evidence>
<sequence>MTGGSLHREKGKTMGQTYVFEQQHSFIASALYFDGYTRLERIHVSAGANPLYQGWLFVGENGRRVPNLRFWFGCYRAGDVREYRIRAYQPVQPGSCSSYHGSCLDVSRNGYLGFYGATDVRPGWQLTNDGGAYEVTRSGQHDRLKILTQRKQNWLLNSPWCSLGDGIDFYMSMKVDKVGVAEF</sequence>
<gene>
    <name evidence="1" type="ORF">G3435_07405</name>
    <name evidence="2" type="ORF">G3436_05535</name>
</gene>
<accession>A0A6B3NJN8</accession>